<evidence type="ECO:0000256" key="1">
    <source>
        <dbReference type="SAM" id="Phobius"/>
    </source>
</evidence>
<keyword evidence="1" id="KW-0812">Transmembrane</keyword>
<dbReference type="AlphaFoldDB" id="A0A0K2G9G3"/>
<dbReference type="RefSeq" id="WP_053378826.1">
    <property type="nucleotide sequence ID" value="NZ_CP011801.1"/>
</dbReference>
<gene>
    <name evidence="2" type="ORF">NITMOv2_1063</name>
</gene>
<reference evidence="2 3" key="1">
    <citation type="journal article" date="2015" name="Proc. Natl. Acad. Sci. U.S.A.">
        <title>Expanded metabolic versatility of ubiquitous nitrite-oxidizing bacteria from the genus Nitrospira.</title>
        <authorList>
            <person name="Koch H."/>
            <person name="Lucker S."/>
            <person name="Albertsen M."/>
            <person name="Kitzinger K."/>
            <person name="Herbold C."/>
            <person name="Spieck E."/>
            <person name="Nielsen P.H."/>
            <person name="Wagner M."/>
            <person name="Daims H."/>
        </authorList>
    </citation>
    <scope>NUCLEOTIDE SEQUENCE [LARGE SCALE GENOMIC DNA]</scope>
    <source>
        <strain evidence="2 3">NSP M-1</strain>
    </source>
</reference>
<organism evidence="2 3">
    <name type="scientific">Nitrospira moscoviensis</name>
    <dbReference type="NCBI Taxonomy" id="42253"/>
    <lineage>
        <taxon>Bacteria</taxon>
        <taxon>Pseudomonadati</taxon>
        <taxon>Nitrospirota</taxon>
        <taxon>Nitrospiria</taxon>
        <taxon>Nitrospirales</taxon>
        <taxon>Nitrospiraceae</taxon>
        <taxon>Nitrospira</taxon>
    </lineage>
</organism>
<sequence length="182" mass="19882">MKTLVHIAGGLALVFVCAVVAELPPSRAAVAWIQHRERPLLWTTGGLGVIGFTLMMGGILKLLMDQDQPLEHAGVEDVERSVRLAARPVAWRASSYRVWGRTGGRQGSEQFTLGQLKAAWRSGAVRRDRVWARRFVTALGALMFMIGLLGSFIVLGPGWVKVLLGGALLYALGRIGWGLWHT</sequence>
<dbReference type="STRING" id="42253.NITMOv2_1063"/>
<name>A0A0K2G9G3_NITMO</name>
<evidence type="ECO:0000313" key="2">
    <source>
        <dbReference type="EMBL" id="ALA57494.1"/>
    </source>
</evidence>
<keyword evidence="1" id="KW-1133">Transmembrane helix</keyword>
<dbReference type="PATRIC" id="fig|42253.5.peg.1046"/>
<keyword evidence="1" id="KW-0472">Membrane</keyword>
<accession>A0A0K2G9G3</accession>
<feature type="transmembrane region" description="Helical" evidence="1">
    <location>
        <begin position="162"/>
        <end position="180"/>
    </location>
</feature>
<evidence type="ECO:0000313" key="3">
    <source>
        <dbReference type="Proteomes" id="UP000069205"/>
    </source>
</evidence>
<feature type="transmembrane region" description="Helical" evidence="1">
    <location>
        <begin position="40"/>
        <end position="60"/>
    </location>
</feature>
<evidence type="ECO:0008006" key="4">
    <source>
        <dbReference type="Google" id="ProtNLM"/>
    </source>
</evidence>
<dbReference type="Proteomes" id="UP000069205">
    <property type="component" value="Chromosome"/>
</dbReference>
<keyword evidence="3" id="KW-1185">Reference proteome</keyword>
<feature type="transmembrane region" description="Helical" evidence="1">
    <location>
        <begin position="135"/>
        <end position="156"/>
    </location>
</feature>
<dbReference type="KEGG" id="nmv:NITMOv2_1063"/>
<protein>
    <recommendedName>
        <fullName evidence="4">Transmembrane protein</fullName>
    </recommendedName>
</protein>
<proteinExistence type="predicted"/>
<dbReference type="EMBL" id="CP011801">
    <property type="protein sequence ID" value="ALA57494.1"/>
    <property type="molecule type" value="Genomic_DNA"/>
</dbReference>